<dbReference type="InterPro" id="IPR052523">
    <property type="entry name" value="Trichothecene_AcTrans"/>
</dbReference>
<dbReference type="Gene3D" id="3.40.630.30">
    <property type="match status" value="1"/>
</dbReference>
<organism evidence="2 3">
    <name type="scientific">Fusarium kuroshium</name>
    <dbReference type="NCBI Taxonomy" id="2010991"/>
    <lineage>
        <taxon>Eukaryota</taxon>
        <taxon>Fungi</taxon>
        <taxon>Dikarya</taxon>
        <taxon>Ascomycota</taxon>
        <taxon>Pezizomycotina</taxon>
        <taxon>Sordariomycetes</taxon>
        <taxon>Hypocreomycetidae</taxon>
        <taxon>Hypocreales</taxon>
        <taxon>Nectriaceae</taxon>
        <taxon>Fusarium</taxon>
        <taxon>Fusarium solani species complex</taxon>
    </lineage>
</organism>
<dbReference type="PANTHER" id="PTHR42791:SF14">
    <property type="entry name" value="N-ACETYLTRANSFERASE DOMAIN-CONTAINING PROTEIN"/>
    <property type="match status" value="1"/>
</dbReference>
<protein>
    <recommendedName>
        <fullName evidence="1">N-acetyltransferase domain-containing protein</fullName>
    </recommendedName>
</protein>
<keyword evidence="3" id="KW-1185">Reference proteome</keyword>
<dbReference type="PROSITE" id="PS51186">
    <property type="entry name" value="GNAT"/>
    <property type="match status" value="1"/>
</dbReference>
<dbReference type="GO" id="GO:0016747">
    <property type="term" value="F:acyltransferase activity, transferring groups other than amino-acyl groups"/>
    <property type="evidence" value="ECO:0007669"/>
    <property type="project" value="InterPro"/>
</dbReference>
<proteinExistence type="predicted"/>
<dbReference type="Proteomes" id="UP000277212">
    <property type="component" value="Unassembled WGS sequence"/>
</dbReference>
<name>A0A3M2S7P2_9HYPO</name>
<dbReference type="PANTHER" id="PTHR42791">
    <property type="entry name" value="GNAT FAMILY ACETYLTRANSFERASE"/>
    <property type="match status" value="1"/>
</dbReference>
<dbReference type="STRING" id="2010991.A0A3M2S7P2"/>
<comment type="caution">
    <text evidence="2">The sequence shown here is derived from an EMBL/GenBank/DDBJ whole genome shotgun (WGS) entry which is preliminary data.</text>
</comment>
<dbReference type="InterPro" id="IPR016181">
    <property type="entry name" value="Acyl_CoA_acyltransferase"/>
</dbReference>
<evidence type="ECO:0000313" key="2">
    <source>
        <dbReference type="EMBL" id="RMJ13549.1"/>
    </source>
</evidence>
<sequence>MADIQVEPVTNAQDFTEAFACIAAAFGRQTRDGIWIAMNPGWDTPAGEAAGVKRLIDRWSSTTRNRDGDLNTVFLKATLPESDGRRVIAGFAIWQQCSVVEGYGDPQPEDFSKVMDLETLYPGNKAEQRYLVQLDRSLHGRRIEVIKEKATASPPAVMVFDLCVVDPAHQRKGIAQRLVQWGLDEAKRRGGLEAITEASSMGRKAYIKMGFQPEGDEMVYHVDPEFKGRDLPSNLFMRTGGQ</sequence>
<feature type="domain" description="N-acetyltransferase" evidence="1">
    <location>
        <begin position="101"/>
        <end position="232"/>
    </location>
</feature>
<dbReference type="Pfam" id="PF13673">
    <property type="entry name" value="Acetyltransf_10"/>
    <property type="match status" value="1"/>
</dbReference>
<reference evidence="2 3" key="1">
    <citation type="submission" date="2017-06" db="EMBL/GenBank/DDBJ databases">
        <title>Comparative genomic analysis of Ambrosia Fusariam Clade fungi.</title>
        <authorList>
            <person name="Stajich J.E."/>
            <person name="Carrillo J."/>
            <person name="Kijimoto T."/>
            <person name="Eskalen A."/>
            <person name="O'Donnell K."/>
            <person name="Kasson M."/>
        </authorList>
    </citation>
    <scope>NUCLEOTIDE SEQUENCE [LARGE SCALE GENOMIC DNA]</scope>
    <source>
        <strain evidence="2">UCR3666</strain>
    </source>
</reference>
<dbReference type="CDD" id="cd04301">
    <property type="entry name" value="NAT_SF"/>
    <property type="match status" value="1"/>
</dbReference>
<gene>
    <name evidence="2" type="ORF">CDV36_006813</name>
</gene>
<dbReference type="InterPro" id="IPR000182">
    <property type="entry name" value="GNAT_dom"/>
</dbReference>
<dbReference type="SUPFAM" id="SSF55729">
    <property type="entry name" value="Acyl-CoA N-acyltransferases (Nat)"/>
    <property type="match status" value="1"/>
</dbReference>
<dbReference type="AlphaFoldDB" id="A0A3M2S7P2"/>
<evidence type="ECO:0000259" key="1">
    <source>
        <dbReference type="PROSITE" id="PS51186"/>
    </source>
</evidence>
<dbReference type="EMBL" id="NKUJ01000106">
    <property type="protein sequence ID" value="RMJ13549.1"/>
    <property type="molecule type" value="Genomic_DNA"/>
</dbReference>
<dbReference type="OrthoDB" id="2832510at2759"/>
<accession>A0A3M2S7P2</accession>
<evidence type="ECO:0000313" key="3">
    <source>
        <dbReference type="Proteomes" id="UP000277212"/>
    </source>
</evidence>